<dbReference type="EMBL" id="JAVRRT010000006">
    <property type="protein sequence ID" value="KAK5171464.1"/>
    <property type="molecule type" value="Genomic_DNA"/>
</dbReference>
<dbReference type="GeneID" id="89925954"/>
<dbReference type="PANTHER" id="PTHR47706">
    <property type="entry name" value="NMRA-LIKE FAMILY PROTEIN"/>
    <property type="match status" value="1"/>
</dbReference>
<dbReference type="PANTHER" id="PTHR47706:SF9">
    <property type="entry name" value="NMRA-LIKE DOMAIN-CONTAINING PROTEIN-RELATED"/>
    <property type="match status" value="1"/>
</dbReference>
<evidence type="ECO:0000256" key="2">
    <source>
        <dbReference type="ARBA" id="ARBA00023002"/>
    </source>
</evidence>
<dbReference type="InterPro" id="IPR036291">
    <property type="entry name" value="NAD(P)-bd_dom_sf"/>
</dbReference>
<dbReference type="Gene3D" id="3.40.50.720">
    <property type="entry name" value="NAD(P)-binding Rossmann-like Domain"/>
    <property type="match status" value="1"/>
</dbReference>
<proteinExistence type="predicted"/>
<dbReference type="InterPro" id="IPR051609">
    <property type="entry name" value="NmrA/Isoflavone_reductase-like"/>
</dbReference>
<keyword evidence="6" id="KW-1185">Reference proteome</keyword>
<comment type="caution">
    <text evidence="5">The sequence shown here is derived from an EMBL/GenBank/DDBJ whole genome shotgun (WGS) entry which is preliminary data.</text>
</comment>
<reference evidence="5 6" key="1">
    <citation type="submission" date="2023-08" db="EMBL/GenBank/DDBJ databases">
        <title>Black Yeasts Isolated from many extreme environments.</title>
        <authorList>
            <person name="Coleine C."/>
            <person name="Stajich J.E."/>
            <person name="Selbmann L."/>
        </authorList>
    </citation>
    <scope>NUCLEOTIDE SEQUENCE [LARGE SCALE GENOMIC DNA]</scope>
    <source>
        <strain evidence="5 6">CCFEE 5935</strain>
    </source>
</reference>
<dbReference type="RefSeq" id="XP_064660492.1">
    <property type="nucleotide sequence ID" value="XM_064801862.1"/>
</dbReference>
<keyword evidence="2" id="KW-0560">Oxidoreductase</keyword>
<dbReference type="Gene3D" id="3.90.25.10">
    <property type="entry name" value="UDP-galactose 4-epimerase, domain 1"/>
    <property type="match status" value="1"/>
</dbReference>
<protein>
    <recommendedName>
        <fullName evidence="4">NmrA-like domain-containing protein</fullName>
    </recommendedName>
</protein>
<dbReference type="AlphaFoldDB" id="A0AAV9PDD1"/>
<evidence type="ECO:0000313" key="5">
    <source>
        <dbReference type="EMBL" id="KAK5171464.1"/>
    </source>
</evidence>
<dbReference type="Proteomes" id="UP001337655">
    <property type="component" value="Unassembled WGS sequence"/>
</dbReference>
<evidence type="ECO:0000313" key="6">
    <source>
        <dbReference type="Proteomes" id="UP001337655"/>
    </source>
</evidence>
<name>A0AAV9PDD1_9PEZI</name>
<evidence type="ECO:0000256" key="1">
    <source>
        <dbReference type="ARBA" id="ARBA00022857"/>
    </source>
</evidence>
<feature type="region of interest" description="Disordered" evidence="3">
    <location>
        <begin position="303"/>
        <end position="326"/>
    </location>
</feature>
<evidence type="ECO:0000256" key="3">
    <source>
        <dbReference type="SAM" id="MobiDB-lite"/>
    </source>
</evidence>
<sequence length="326" mass="35345">MASRTPITNVVVLGATGNIGVPIVHALLAHPHPYTITAVTRSPATAASLFPSQVKIASSDLSRPSLHSILQGQDAIISCVTSGSVTTQRDIIDVAIECGARRFLPSEFGMDSAHPNAAAMIPLLAAKVPIIEYLQQNQHAISWTAVITGMFFDWALRNPFPLAYDIPRRSVTVYDTGDYAHECTNLAKIGEAVAAVLSPEHEAETRNQFVYVNSFTTTQNAVLAALESASGEKFEVARDMTKGLRERMVVARDKDARDPVAGLGLIVASFFGEGGLNEYSRKGLWNERLGLKEEVMEETVREEVGSWRRGGVDDVGRTNRKPGQAE</sequence>
<dbReference type="SUPFAM" id="SSF51735">
    <property type="entry name" value="NAD(P)-binding Rossmann-fold domains"/>
    <property type="match status" value="1"/>
</dbReference>
<organism evidence="5 6">
    <name type="scientific">Saxophila tyrrhenica</name>
    <dbReference type="NCBI Taxonomy" id="1690608"/>
    <lineage>
        <taxon>Eukaryota</taxon>
        <taxon>Fungi</taxon>
        <taxon>Dikarya</taxon>
        <taxon>Ascomycota</taxon>
        <taxon>Pezizomycotina</taxon>
        <taxon>Dothideomycetes</taxon>
        <taxon>Dothideomycetidae</taxon>
        <taxon>Mycosphaerellales</taxon>
        <taxon>Extremaceae</taxon>
        <taxon>Saxophila</taxon>
    </lineage>
</organism>
<dbReference type="InterPro" id="IPR008030">
    <property type="entry name" value="NmrA-like"/>
</dbReference>
<accession>A0AAV9PDD1</accession>
<dbReference type="CDD" id="cd05259">
    <property type="entry name" value="PCBER_SDR_a"/>
    <property type="match status" value="1"/>
</dbReference>
<feature type="compositionally biased region" description="Basic and acidic residues" evidence="3">
    <location>
        <begin position="303"/>
        <end position="317"/>
    </location>
</feature>
<gene>
    <name evidence="5" type="ORF">LTR77_004609</name>
</gene>
<dbReference type="GO" id="GO:0016491">
    <property type="term" value="F:oxidoreductase activity"/>
    <property type="evidence" value="ECO:0007669"/>
    <property type="project" value="UniProtKB-KW"/>
</dbReference>
<dbReference type="InterPro" id="IPR045312">
    <property type="entry name" value="PCBER-like"/>
</dbReference>
<feature type="domain" description="NmrA-like" evidence="4">
    <location>
        <begin position="9"/>
        <end position="235"/>
    </location>
</feature>
<dbReference type="Pfam" id="PF05368">
    <property type="entry name" value="NmrA"/>
    <property type="match status" value="1"/>
</dbReference>
<evidence type="ECO:0000259" key="4">
    <source>
        <dbReference type="Pfam" id="PF05368"/>
    </source>
</evidence>
<keyword evidence="1" id="KW-0521">NADP</keyword>